<evidence type="ECO:0000313" key="1">
    <source>
        <dbReference type="EMBL" id="AMK11339.1"/>
    </source>
</evidence>
<evidence type="ECO:0000313" key="3">
    <source>
        <dbReference type="Proteomes" id="UP000055611"/>
    </source>
</evidence>
<dbReference type="AlphaFoldDB" id="A0A126QND8"/>
<proteinExistence type="predicted"/>
<dbReference type="Proteomes" id="UP000055611">
    <property type="component" value="Chromosome"/>
</dbReference>
<evidence type="ECO:0000313" key="4">
    <source>
        <dbReference type="Proteomes" id="UP000295506"/>
    </source>
</evidence>
<reference evidence="1 3" key="1">
    <citation type="journal article" date="2016" name="Front. Microbiol.">
        <title>Genome Sequence of the Piezophilic, Mesophilic Sulfate-Reducing Bacterium Desulfovibrio indicus J2T.</title>
        <authorList>
            <person name="Cao J."/>
            <person name="Maignien L."/>
            <person name="Shao Z."/>
            <person name="Alain K."/>
            <person name="Jebbar M."/>
        </authorList>
    </citation>
    <scope>NUCLEOTIDE SEQUENCE [LARGE SCALE GENOMIC DNA]</scope>
    <source>
        <strain evidence="1 3">J2</strain>
    </source>
</reference>
<keyword evidence="3" id="KW-1185">Reference proteome</keyword>
<dbReference type="EMBL" id="SOBK01000003">
    <property type="protein sequence ID" value="TDT89726.1"/>
    <property type="molecule type" value="Genomic_DNA"/>
</dbReference>
<sequence>MPKADQDQLQALWFALRDTMLDQLKAQEDTPKASLLNVVRQFLRDNGVTLDSISDPLAMKAALERMTEDLPTYEDDDWNQ</sequence>
<dbReference type="Proteomes" id="UP000295506">
    <property type="component" value="Unassembled WGS sequence"/>
</dbReference>
<reference evidence="2 4" key="2">
    <citation type="submission" date="2019-03" db="EMBL/GenBank/DDBJ databases">
        <title>Genomic Encyclopedia of Type Strains, Phase IV (KMG-IV): sequencing the most valuable type-strain genomes for metagenomic binning, comparative biology and taxonomic classification.</title>
        <authorList>
            <person name="Goeker M."/>
        </authorList>
    </citation>
    <scope>NUCLEOTIDE SEQUENCE [LARGE SCALE GENOMIC DNA]</scope>
    <source>
        <strain evidence="2 4">DSM 101483</strain>
    </source>
</reference>
<dbReference type="EMBL" id="CP014206">
    <property type="protein sequence ID" value="AMK11339.1"/>
    <property type="molecule type" value="Genomic_DNA"/>
</dbReference>
<dbReference type="KEGG" id="dej:AWY79_09540"/>
<gene>
    <name evidence="1" type="ORF">AWY79_09540</name>
    <name evidence="2" type="ORF">EDC59_10320</name>
</gene>
<dbReference type="OrthoDB" id="5461324at2"/>
<dbReference type="InterPro" id="IPR024345">
    <property type="entry name" value="DNA_matur_Phage_T7-like"/>
</dbReference>
<dbReference type="Pfam" id="PF11123">
    <property type="entry name" value="DNA_Packaging_2"/>
    <property type="match status" value="1"/>
</dbReference>
<organism evidence="2 4">
    <name type="scientific">Pseudodesulfovibrio indicus</name>
    <dbReference type="NCBI Taxonomy" id="1716143"/>
    <lineage>
        <taxon>Bacteria</taxon>
        <taxon>Pseudomonadati</taxon>
        <taxon>Thermodesulfobacteriota</taxon>
        <taxon>Desulfovibrionia</taxon>
        <taxon>Desulfovibrionales</taxon>
        <taxon>Desulfovibrionaceae</taxon>
    </lineage>
</organism>
<name>A0A126QND8_9BACT</name>
<dbReference type="RefSeq" id="WP_066802870.1">
    <property type="nucleotide sequence ID" value="NZ_CP014206.1"/>
</dbReference>
<accession>A0A126QND8</accession>
<protein>
    <submittedName>
        <fullName evidence="2">Uncharacterized protein</fullName>
    </submittedName>
</protein>
<evidence type="ECO:0000313" key="2">
    <source>
        <dbReference type="EMBL" id="TDT89726.1"/>
    </source>
</evidence>